<name>A0A919BFI6_9GAMM</name>
<feature type="domain" description="PDZ" evidence="1">
    <location>
        <begin position="343"/>
        <end position="410"/>
    </location>
</feature>
<evidence type="ECO:0000313" key="2">
    <source>
        <dbReference type="EMBL" id="GHF87574.1"/>
    </source>
</evidence>
<evidence type="ECO:0000313" key="3">
    <source>
        <dbReference type="Proteomes" id="UP000623842"/>
    </source>
</evidence>
<sequence>MKLSFYRELLGLIGFSLLTVSHVYAEQFEKCALLSVDKSKDYQVRLEKINGDLLFSGAKSLARWRETSTFKLPPGSYEILGSIYSENNKSKSDLVYFSLDLKNLQRVELKVKEHEGKPVDILIEEQPISSCRDVSGLDVAEYLTTDPSITSISISEKEQADIQHVFAQIAHESGHPNPEIRGVMPAGLRTDIGIRFDKTLSKETKSLAVLSVTPNSDAHKMGVLSGDRIVAINNQQLIGTFDEQIELFNVNISSEKAKYATLKLIRHGQPLTIETAIEPIFVPRFSFVINPRVNSQNIYKYTHISSSALYQLDRKVMSILSNYKTQRQEFGNLLIHIPTKSDDNIGIGGVRESNGIRVTFVGVGSIGEQLGLRPNDLLVSINGTPLNSADTDLHFEQGKQNLEASIYRQGKVMRLANIVTIKQLPEVKLVINNQQQEIYLAQQKAEQKTLQRINYGQTVIDIPYRKMQRRYTKNDYSFIKQEKDLERDINRKVN</sequence>
<dbReference type="InterPro" id="IPR001478">
    <property type="entry name" value="PDZ"/>
</dbReference>
<accession>A0A919BFI6</accession>
<reference evidence="2" key="2">
    <citation type="submission" date="2020-09" db="EMBL/GenBank/DDBJ databases">
        <authorList>
            <person name="Sun Q."/>
            <person name="Kim S."/>
        </authorList>
    </citation>
    <scope>NUCLEOTIDE SEQUENCE</scope>
    <source>
        <strain evidence="2">KCTC 42731</strain>
    </source>
</reference>
<protein>
    <recommendedName>
        <fullName evidence="1">PDZ domain-containing protein</fullName>
    </recommendedName>
</protein>
<comment type="caution">
    <text evidence="2">The sequence shown here is derived from an EMBL/GenBank/DDBJ whole genome shotgun (WGS) entry which is preliminary data.</text>
</comment>
<dbReference type="Gene3D" id="2.30.42.10">
    <property type="match status" value="2"/>
</dbReference>
<dbReference type="InterPro" id="IPR041489">
    <property type="entry name" value="PDZ_6"/>
</dbReference>
<gene>
    <name evidence="2" type="ORF">GCM10017161_13980</name>
</gene>
<dbReference type="Proteomes" id="UP000623842">
    <property type="component" value="Unassembled WGS sequence"/>
</dbReference>
<dbReference type="RefSeq" id="WP_189768638.1">
    <property type="nucleotide sequence ID" value="NZ_BNCK01000003.1"/>
</dbReference>
<dbReference type="EMBL" id="BNCK01000003">
    <property type="protein sequence ID" value="GHF87574.1"/>
    <property type="molecule type" value="Genomic_DNA"/>
</dbReference>
<dbReference type="Pfam" id="PF17820">
    <property type="entry name" value="PDZ_6"/>
    <property type="match status" value="1"/>
</dbReference>
<dbReference type="SUPFAM" id="SSF50156">
    <property type="entry name" value="PDZ domain-like"/>
    <property type="match status" value="2"/>
</dbReference>
<proteinExistence type="predicted"/>
<feature type="domain" description="PDZ" evidence="1">
    <location>
        <begin position="190"/>
        <end position="268"/>
    </location>
</feature>
<organism evidence="2 3">
    <name type="scientific">Thalassotalea marina</name>
    <dbReference type="NCBI Taxonomy" id="1673741"/>
    <lineage>
        <taxon>Bacteria</taxon>
        <taxon>Pseudomonadati</taxon>
        <taxon>Pseudomonadota</taxon>
        <taxon>Gammaproteobacteria</taxon>
        <taxon>Alteromonadales</taxon>
        <taxon>Colwelliaceae</taxon>
        <taxon>Thalassotalea</taxon>
    </lineage>
</organism>
<dbReference type="SMART" id="SM00228">
    <property type="entry name" value="PDZ"/>
    <property type="match status" value="2"/>
</dbReference>
<reference evidence="2" key="1">
    <citation type="journal article" date="2014" name="Int. J. Syst. Evol. Microbiol.">
        <title>Complete genome sequence of Corynebacterium casei LMG S-19264T (=DSM 44701T), isolated from a smear-ripened cheese.</title>
        <authorList>
            <consortium name="US DOE Joint Genome Institute (JGI-PGF)"/>
            <person name="Walter F."/>
            <person name="Albersmeier A."/>
            <person name="Kalinowski J."/>
            <person name="Ruckert C."/>
        </authorList>
    </citation>
    <scope>NUCLEOTIDE SEQUENCE</scope>
    <source>
        <strain evidence="2">KCTC 42731</strain>
    </source>
</reference>
<dbReference type="InterPro" id="IPR036034">
    <property type="entry name" value="PDZ_sf"/>
</dbReference>
<evidence type="ECO:0000259" key="1">
    <source>
        <dbReference type="SMART" id="SM00228"/>
    </source>
</evidence>
<dbReference type="AlphaFoldDB" id="A0A919BFI6"/>
<keyword evidence="3" id="KW-1185">Reference proteome</keyword>